<dbReference type="Pfam" id="PF12774">
    <property type="entry name" value="AAA_6"/>
    <property type="match status" value="1"/>
</dbReference>
<dbReference type="Pfam" id="PF12781">
    <property type="entry name" value="AAA_9"/>
    <property type="match status" value="1"/>
</dbReference>
<comment type="similarity">
    <text evidence="2">Belongs to the dynein heavy chain family.</text>
</comment>
<sequence length="3672" mass="425350">MQLKRRHRIMLYMNKIVKKKKSEERSVKVAPLHHIASADNNILEFCRNCPSTAMSRFQEKDILKKVDAKGLEHNYPVLLNNIMAEAREEFLKVTQQSGVEMKLKTVKKQFRIEPYKHLGRTKNYSIFLQRRKELRSKFILHHPLIRRILNECVTKLPYELFNLHSSLKCQLDTSDFQKHIFDYANDAAQRLQEFYRKIVVLVEHEKVNTQRARSYLGACTGLLSVNISRTIAHTLLHVVSFTGSKEHIPYLKLNITFKDRLILQPTADDIIEIYNKFLRKIIDSARQFYVLEKYKIKGFDNKQIHLCLTDHFFNSILDQISRNIKQKYEPILNYIKNLDDKFVDIYTDLCSGGNTISTSDLIFDDGCKKLLYFKSYLPKVAFIPDNAYFTIGQLIITEYREIIKRTLLNIVENIFNSLSAQHEWENNDICEAFDIIYMRATQKPTTTEELIEIGKYMAWVRTEYLDELKERVMQALTYLTKLIQLGPLNDNHIILNAKAINWLDAILPILEENSTTFEQLKFEAEEKLQKVIEDINVDIKDVYPLLDILDSMDNIQSVRGYLNTITLHMVKIKKIEAKIDWINREEVSLSFPKSAYSEFDDLKNYVYPFYHLLKLCLDVQRNISVWLDGQFDLINYSKVKEKVEKYLKDLLRTQKVYRSKLRQAQDENLSLRFKGTVDDPDMLNWPAPLKLCSKAIKLIQDFEPSLAVIKIMCNEALMKRHWKKMSKVAGFDVTPNAGTTLRKIIEIDLTPNIDKYDQISFSATKERELLLNLEAMLQEWTDVNFTTQDHKQIQIITQMEDIEVVADDHIIKVINMLNSIYVKPYDNQVKDFYNKLLQISKTIQECRQAQQQWLHFFPLFLCHEITIQMSAETEVFKQITNTYTNYIQMIQTQPNVYTTVNSTNMLQDLVHCNEQFEFINQGVSLYFGKIRRYFPRFYFVSNDEMFRILSLTKDPTKIHRFIKSLFYEIRDLRFNENFVVSGIANIRSLLIALANNRDIITDINHSQITSDHDFKWLSHLRYYLSEENVLTVKIFDTEIKYGYEYLGTCDQIVVTPETERCYHTLILAYKHHLCVNTQGPTGSGKTESAKSLAKALAVQCTFFNCSQPIKLEVITEFLKGVASNGSWLVLEEFEKIQLDVCSILSQEIFKISTALKGALDVVVLNSTHIDINKCFICCTMTRPKDLPESFKILFRPLALTLPDIHIIAQVSLLSSGYESSVKLGRKIVNVHSLMRDLLPLSKLDFGLRAINEILNTCARFFCTEKNEEEIVDLSIRHVTIPKLSTTEMGVFDNILRHIFPSVKHTSEVLSVDAVTKVCQNLSLSATKPFVCKVLELKEIKRRNTGVIIVGLTMTGKTTLVRVLQATFGDKKIEVKILNAKTLSLKQLYGGFDGGLQWSDGIITKYLREDAEDEDWIVVDGSADPSLADNLNTVLDENRKLCLSSGEVLHLTRNKWIFFELENLGKASPAMISRCGIIYMNSNVIGWQPLVTSWLQHNDFEFQKGYEENFTVLFDWVIAPCLEFVRSCCHQLCKLNEIGLVKTTIQVLEMLLVEAYEAVLRKDEDVKNLVSWIQASFIQAVIWGVGSNLDLNSRQKFDEFFKQLWRGQNKSYPYPSSLEKVEVNVPADELIFDHSYLYKSKGNWKFWPDVLKNEKIEESDYLLDLFVPTNDTIKYTTIINLHITHNYPLLLNGPSGTGKSSCISDVIMNKIDKNLYEPSFLTFTATTTPNATQQLILSKLFKKKSGRYGPSEGKKCILCIEDLSEPIRDDFGCQPTLELIRELFDHKKWFHLDNFKPLCIDNVNVVASMTNNQDMCQRFLRHFNVFSINSLQEDSVLRIFSNVLLTKWKKIGFPSDIIGTVSQIVASTFHFYKSVLSLRPTLDWNFYYFNMRNFSRVIQVCSMIRKESADTNKKLFLKLWAHEIVRILGDRLLDKDQEWLFGNIKFCVEEHFKEDFGHLFENLPKNEHMEPDLSKILFGTYGDKGSTCFDETDICKLKEIATNCLREYNRDNLNKIDLVLFDHALEHLSKICRILSIPYCNLIQVGMCGTGRQTLVKLACLIMNQNFFKIEITEKYKLDDWHRTVKAFLKEAGGYGRPCTFFLKEGQIVIDTILDDLNYLLKSGEIPFIYSLEEKQELLDVVRASMQEEQPNIDESSESIFLYHQKRCKENLHIIFSFNSANSKFRDYIKQYSSLRKFCEINYLKKWPKEALESIAKVWIQDLNINDETKSKVVNAFSYFHQEGEQISNGVHVTPGSYLEFIRLYVDLVNFKQKKIQDVKQRYLAALEKLSFAALQISEMQKSLADYQPQLEAMTVKAIEMAKQIETETNEVEKASNLVKKDEATANEQAAAAQILKLDCEADLAQAIPILEDAISALNTLKPTDITLVKSMKNPPDAIKLVMAAVCVIKDVKPDRIPDPSTGRKIIDYWGPSKRILGDMNFLQTLKDFDKDNIKPEIMVKIRKDYLPHKDFKPHTVAKASSAAEGLCKWIIAMDMYDKVAKEVAPKKEKLEKAEREYGVTMAILNEKKEQVTRIEQKLADLNALLKEATRKQQKLQRDVDICKKKLNRAQKLIGGLSEEKIRWTNAVEHLEKQDFCLPGDMLLSSALIAYLGPFKCDQRQATLSLWVNYVRENEILFKEDYRFIEAFEKDLDYDRWHLNGLPTDNFFLENGIIGKFAKRWVLYIDPQNQANTWIKINEKQNGVRVTKFTCPEYMTTLKECVTTGTPLLIENVDEVIKPFLVNLMTKTTFFKNENEFIDIGGHVVEYNQKFVLYMTTDLKFPKYGPEIYDKLTIVDFGMTRFSLDEHLLTCVVEVEKPTLKRLKKTLNTERKRNKDALYNIEERILKTLSESTTDILEDEAALQILDESKILSKSIQQKQEALMEIEITLKTFRAGYETVSKHATNLYFTSFQLAKINHMYQFSYKWFIEVYSESIQKAQKFKDLAQRRASLIETLTYELYCKISRGIFERDKLLFSFLLCTNLLVAEKKIRLKEIELLVNPDVTAEESVGPGWLPQKIWHSICSLNAVVANFPQFFAVNQGHFRKIFESAAPENEFFPNSASFTKLLILSRLRPDRLNRGITQFVSNELGDKYVKPPFFDIGVSFIESHILSPLVFITQEGSDPISSLLNFAKTKHFDNKLTLNCIKSGQEDAFEAVIDKGKALGLWVCLQNCHLLTSYLPLLDLKLEEIDYSNTHENFRLWLTTNETDKFPISLLERSVRVTKEAPNPIKRKITNLFLNDPINCPRFFNKCPGRHEIFVRLLYSLTFLHCVLEERNKFGPYGWNVLYKFTESDFLISIEELQWIINNRPEPLEEIVYCMEKCTYGGYVSNEVDKRLFGVVVRDFLSTSDAIISLPYKTDFQDCINHIEKLPDNEQSEIFGLHENYESVRGLGQSKLILKSIRTVFNDMIYERETPNISSLVKELLEQIPPDCVSETKTNDSIVSLLVMQEIKYYKNLLNTIQKSLQDLQKVVDRSSLMTDNLEQLCHSLMKNETPVVWLQKSHSSSRSVSSFVKDLIRRIDYFKNFSYALDESVWLGGFFNPKAFLTAIKIAYSKEQLVPVDEIFFQIKSVCEKTDKSVVVDGLHLIGASWDEKTQCLNELSGKVIQQALPPVLFVFTINCNELYKCPLYKSANDFHGLENSSNFINPVLMHTDRRADHWIRRGTALLCHL</sequence>
<evidence type="ECO:0000256" key="3">
    <source>
        <dbReference type="ARBA" id="ARBA00022490"/>
    </source>
</evidence>
<evidence type="ECO:0000313" key="24">
    <source>
        <dbReference type="EMBL" id="EFA11266.2"/>
    </source>
</evidence>
<dbReference type="InterPro" id="IPR035706">
    <property type="entry name" value="AAA_9"/>
</dbReference>
<evidence type="ECO:0000256" key="10">
    <source>
        <dbReference type="ARBA" id="ARBA00023069"/>
    </source>
</evidence>
<dbReference type="Gene3D" id="1.10.8.1220">
    <property type="match status" value="1"/>
</dbReference>
<gene>
    <name evidence="24" type="primary">AUGUSTUS-3.0.2_10801</name>
    <name evidence="24" type="ORF">TcasGA2_TC010801</name>
</gene>
<dbReference type="InterPro" id="IPR042219">
    <property type="entry name" value="AAA_lid_11_sf"/>
</dbReference>
<dbReference type="Gene3D" id="1.20.920.20">
    <property type="match status" value="1"/>
</dbReference>
<feature type="domain" description="Dynein heavy chain AAA lid" evidence="22">
    <location>
        <begin position="3261"/>
        <end position="3385"/>
    </location>
</feature>
<dbReference type="InterPro" id="IPR024317">
    <property type="entry name" value="Dynein_heavy_chain_D4_dom"/>
</dbReference>
<dbReference type="Gene3D" id="3.10.490.20">
    <property type="match status" value="1"/>
</dbReference>
<dbReference type="FunFam" id="1.20.920.30:FF:000002">
    <property type="entry name" value="Dynein axonemal heavy chain 3"/>
    <property type="match status" value="1"/>
</dbReference>
<dbReference type="GO" id="GO:0030286">
    <property type="term" value="C:dynein complex"/>
    <property type="evidence" value="ECO:0007669"/>
    <property type="project" value="UniProtKB-KW"/>
</dbReference>
<dbReference type="Gene3D" id="1.20.140.100">
    <property type="entry name" value="Dynein heavy chain, N-terminal domain 2"/>
    <property type="match status" value="1"/>
</dbReference>
<dbReference type="InterPro" id="IPR024743">
    <property type="entry name" value="Dynein_HC_stalk"/>
</dbReference>
<dbReference type="Gene3D" id="6.10.140.1060">
    <property type="match status" value="1"/>
</dbReference>
<keyword evidence="10" id="KW-0969">Cilium</keyword>
<dbReference type="Pfam" id="PF17852">
    <property type="entry name" value="Dynein_AAA_lid"/>
    <property type="match status" value="1"/>
</dbReference>
<dbReference type="InterPro" id="IPR035699">
    <property type="entry name" value="AAA_6"/>
</dbReference>
<feature type="domain" description="Dynein heavy chain C-terminal" evidence="23">
    <location>
        <begin position="3415"/>
        <end position="3670"/>
    </location>
</feature>
<dbReference type="Pfam" id="PF18199">
    <property type="entry name" value="Dynein_C"/>
    <property type="match status" value="1"/>
</dbReference>
<evidence type="ECO:0000256" key="13">
    <source>
        <dbReference type="ARBA" id="ARBA00023273"/>
    </source>
</evidence>
<feature type="domain" description="Dynein heavy chain ATP-binding dynein motor region" evidence="20">
    <location>
        <begin position="2655"/>
        <end position="2875"/>
    </location>
</feature>
<dbReference type="InterPro" id="IPR013602">
    <property type="entry name" value="Dynein_heavy_linker"/>
</dbReference>
<name>D6W7K6_TRICA</name>
<dbReference type="GO" id="GO:0045505">
    <property type="term" value="F:dynein intermediate chain binding"/>
    <property type="evidence" value="ECO:0007669"/>
    <property type="project" value="InterPro"/>
</dbReference>
<keyword evidence="5" id="KW-0677">Repeat</keyword>
<feature type="domain" description="Dynein heavy chain linker" evidence="16">
    <location>
        <begin position="600"/>
        <end position="989"/>
    </location>
</feature>
<dbReference type="InterPro" id="IPR041466">
    <property type="entry name" value="Dynein_AAA5_ext"/>
</dbReference>
<dbReference type="Gene3D" id="1.10.8.720">
    <property type="entry name" value="Region D6 of dynein motor"/>
    <property type="match status" value="1"/>
</dbReference>
<evidence type="ECO:0000259" key="19">
    <source>
        <dbReference type="Pfam" id="PF12780"/>
    </source>
</evidence>
<organism evidence="24 25">
    <name type="scientific">Tribolium castaneum</name>
    <name type="common">Red flour beetle</name>
    <dbReference type="NCBI Taxonomy" id="7070"/>
    <lineage>
        <taxon>Eukaryota</taxon>
        <taxon>Metazoa</taxon>
        <taxon>Ecdysozoa</taxon>
        <taxon>Arthropoda</taxon>
        <taxon>Hexapoda</taxon>
        <taxon>Insecta</taxon>
        <taxon>Pterygota</taxon>
        <taxon>Neoptera</taxon>
        <taxon>Endopterygota</taxon>
        <taxon>Coleoptera</taxon>
        <taxon>Polyphaga</taxon>
        <taxon>Cucujiformia</taxon>
        <taxon>Tenebrionidae</taxon>
        <taxon>Tenebrionidae incertae sedis</taxon>
        <taxon>Tribolium</taxon>
    </lineage>
</organism>
<evidence type="ECO:0000259" key="18">
    <source>
        <dbReference type="Pfam" id="PF12777"/>
    </source>
</evidence>
<evidence type="ECO:0000256" key="9">
    <source>
        <dbReference type="ARBA" id="ARBA00023054"/>
    </source>
</evidence>
<evidence type="ECO:0000259" key="15">
    <source>
        <dbReference type="Pfam" id="PF03028"/>
    </source>
</evidence>
<evidence type="ECO:0000256" key="1">
    <source>
        <dbReference type="ARBA" id="ARBA00004430"/>
    </source>
</evidence>
<dbReference type="FunFam" id="3.40.50.300:FF:000049">
    <property type="entry name" value="Dynein, axonemal, heavy chain 5"/>
    <property type="match status" value="1"/>
</dbReference>
<keyword evidence="3" id="KW-0963">Cytoplasm</keyword>
<dbReference type="InterPro" id="IPR026983">
    <property type="entry name" value="DHC"/>
</dbReference>
<dbReference type="Gene3D" id="1.10.472.130">
    <property type="match status" value="1"/>
</dbReference>
<evidence type="ECO:0000256" key="5">
    <source>
        <dbReference type="ARBA" id="ARBA00022737"/>
    </source>
</evidence>
<dbReference type="InterPro" id="IPR004273">
    <property type="entry name" value="Dynein_heavy_D6_P-loop"/>
</dbReference>
<feature type="coiled-coil region" evidence="14">
    <location>
        <begin position="2496"/>
        <end position="2572"/>
    </location>
</feature>
<dbReference type="InterPro" id="IPR041228">
    <property type="entry name" value="Dynein_C"/>
</dbReference>
<dbReference type="PANTHER" id="PTHR45703">
    <property type="entry name" value="DYNEIN HEAVY CHAIN"/>
    <property type="match status" value="1"/>
</dbReference>
<keyword evidence="9 14" id="KW-0175">Coiled coil</keyword>
<evidence type="ECO:0000259" key="17">
    <source>
        <dbReference type="Pfam" id="PF12774"/>
    </source>
</evidence>
<dbReference type="GO" id="GO:0007018">
    <property type="term" value="P:microtubule-based movement"/>
    <property type="evidence" value="ECO:0007669"/>
    <property type="project" value="InterPro"/>
</dbReference>
<evidence type="ECO:0000313" key="25">
    <source>
        <dbReference type="Proteomes" id="UP000007266"/>
    </source>
</evidence>
<dbReference type="OMA" id="HMYRFSF"/>
<keyword evidence="13" id="KW-0966">Cell projection</keyword>
<dbReference type="InterPro" id="IPR027417">
    <property type="entry name" value="P-loop_NTPase"/>
</dbReference>
<dbReference type="HOGENOM" id="CLU_000038_0_0_1"/>
<feature type="domain" description="Dynein heavy chain hydrolytic ATP-binding dynein motor region" evidence="17">
    <location>
        <begin position="1041"/>
        <end position="1357"/>
    </location>
</feature>
<dbReference type="Gene3D" id="1.20.1270.280">
    <property type="match status" value="1"/>
</dbReference>
<keyword evidence="25" id="KW-1185">Reference proteome</keyword>
<dbReference type="Pfam" id="PF12777">
    <property type="entry name" value="MT"/>
    <property type="match status" value="1"/>
</dbReference>
<dbReference type="FunFam" id="1.20.920.20:FF:000006">
    <property type="entry name" value="Dynein, axonemal, heavy chain 6"/>
    <property type="match status" value="1"/>
</dbReference>
<comment type="subcellular location">
    <subcellularLocation>
        <location evidence="1">Cytoplasm</location>
        <location evidence="1">Cytoskeleton</location>
        <location evidence="1">Cilium axoneme</location>
    </subcellularLocation>
</comment>
<protein>
    <submittedName>
        <fullName evidence="24">Dynein heavy chain, cytoplasmic-like Protein</fullName>
    </submittedName>
</protein>
<dbReference type="Pfam" id="PF12775">
    <property type="entry name" value="AAA_7"/>
    <property type="match status" value="1"/>
</dbReference>
<feature type="domain" description="Dynein heavy chain region D6 P-loop" evidence="15">
    <location>
        <begin position="3112"/>
        <end position="3223"/>
    </location>
</feature>
<dbReference type="SUPFAM" id="SSF52540">
    <property type="entry name" value="P-loop containing nucleoside triphosphate hydrolases"/>
    <property type="match status" value="4"/>
</dbReference>
<dbReference type="GO" id="GO:0008569">
    <property type="term" value="F:minus-end-directed microtubule motor activity"/>
    <property type="evidence" value="ECO:0007669"/>
    <property type="project" value="InterPro"/>
</dbReference>
<evidence type="ECO:0000256" key="11">
    <source>
        <dbReference type="ARBA" id="ARBA00023175"/>
    </source>
</evidence>
<evidence type="ECO:0000259" key="16">
    <source>
        <dbReference type="Pfam" id="PF08393"/>
    </source>
</evidence>
<dbReference type="InParanoid" id="D6W7K6"/>
<evidence type="ECO:0000259" key="23">
    <source>
        <dbReference type="Pfam" id="PF18199"/>
    </source>
</evidence>
<dbReference type="InterPro" id="IPR042222">
    <property type="entry name" value="Dynein_2_N"/>
</dbReference>
<evidence type="ECO:0000256" key="12">
    <source>
        <dbReference type="ARBA" id="ARBA00023212"/>
    </source>
</evidence>
<reference evidence="24 25" key="2">
    <citation type="journal article" date="2010" name="Nucleic Acids Res.">
        <title>BeetleBase in 2010: revisions to provide comprehensive genomic information for Tribolium castaneum.</title>
        <authorList>
            <person name="Kim H.S."/>
            <person name="Murphy T."/>
            <person name="Xia J."/>
            <person name="Caragea D."/>
            <person name="Park Y."/>
            <person name="Beeman R.W."/>
            <person name="Lorenzen M.D."/>
            <person name="Butcher S."/>
            <person name="Manak J.R."/>
            <person name="Brown S.J."/>
        </authorList>
    </citation>
    <scope>GENOME REANNOTATION</scope>
    <source>
        <strain evidence="24 25">Georgia GA2</strain>
    </source>
</reference>
<keyword evidence="6" id="KW-0547">Nucleotide-binding</keyword>
<feature type="domain" description="Dynein heavy chain coiled coil stalk" evidence="18">
    <location>
        <begin position="2285"/>
        <end position="2629"/>
    </location>
</feature>
<evidence type="ECO:0000259" key="21">
    <source>
        <dbReference type="Pfam" id="PF17852"/>
    </source>
</evidence>
<evidence type="ECO:0000256" key="14">
    <source>
        <dbReference type="SAM" id="Coils"/>
    </source>
</evidence>
<keyword evidence="12" id="KW-0206">Cytoskeleton</keyword>
<evidence type="ECO:0000259" key="20">
    <source>
        <dbReference type="Pfam" id="PF12781"/>
    </source>
</evidence>
<dbReference type="InterPro" id="IPR043157">
    <property type="entry name" value="Dynein_AAA1S"/>
</dbReference>
<dbReference type="Gene3D" id="3.40.50.300">
    <property type="entry name" value="P-loop containing nucleotide triphosphate hydrolases"/>
    <property type="match status" value="5"/>
</dbReference>
<evidence type="ECO:0000256" key="4">
    <source>
        <dbReference type="ARBA" id="ARBA00022701"/>
    </source>
</evidence>
<dbReference type="Gene3D" id="1.10.287.2620">
    <property type="match status" value="1"/>
</dbReference>
<evidence type="ECO:0000256" key="6">
    <source>
        <dbReference type="ARBA" id="ARBA00022741"/>
    </source>
</evidence>
<dbReference type="Gene3D" id="1.20.58.1120">
    <property type="match status" value="1"/>
</dbReference>
<dbReference type="GO" id="GO:0005524">
    <property type="term" value="F:ATP binding"/>
    <property type="evidence" value="ECO:0007669"/>
    <property type="project" value="UniProtKB-KW"/>
</dbReference>
<dbReference type="Pfam" id="PF12780">
    <property type="entry name" value="AAA_8"/>
    <property type="match status" value="1"/>
</dbReference>
<dbReference type="Gene3D" id="1.20.920.30">
    <property type="match status" value="1"/>
</dbReference>
<dbReference type="PANTHER" id="PTHR45703:SF1">
    <property type="entry name" value="DYNEINS HEAVY CHAIN"/>
    <property type="match status" value="1"/>
</dbReference>
<dbReference type="GO" id="GO:0005930">
    <property type="term" value="C:axoneme"/>
    <property type="evidence" value="ECO:0007669"/>
    <property type="project" value="UniProtKB-SubCell"/>
</dbReference>
<keyword evidence="11" id="KW-0505">Motor protein</keyword>
<dbReference type="FunFam" id="1.10.8.1220:FF:000001">
    <property type="entry name" value="Dynein axonemal heavy chain 5"/>
    <property type="match status" value="1"/>
</dbReference>
<dbReference type="Pfam" id="PF18198">
    <property type="entry name" value="AAA_lid_11"/>
    <property type="match status" value="1"/>
</dbReference>
<dbReference type="Gene3D" id="1.10.8.710">
    <property type="match status" value="1"/>
</dbReference>
<keyword evidence="4" id="KW-0493">Microtubule</keyword>
<dbReference type="GO" id="GO:0051959">
    <property type="term" value="F:dynein light intermediate chain binding"/>
    <property type="evidence" value="ECO:0007669"/>
    <property type="project" value="InterPro"/>
</dbReference>
<dbReference type="STRING" id="7070.D6W7K6"/>
<dbReference type="Pfam" id="PF08393">
    <property type="entry name" value="DHC_N2"/>
    <property type="match status" value="1"/>
</dbReference>
<dbReference type="EMBL" id="KQ971307">
    <property type="protein sequence ID" value="EFA11266.2"/>
    <property type="molecule type" value="Genomic_DNA"/>
</dbReference>
<proteinExistence type="inferred from homology"/>
<keyword evidence="7" id="KW-0067">ATP-binding</keyword>
<dbReference type="GO" id="GO:0031514">
    <property type="term" value="C:motile cilium"/>
    <property type="evidence" value="ECO:0007669"/>
    <property type="project" value="UniProtKB-ARBA"/>
</dbReference>
<evidence type="ECO:0000256" key="8">
    <source>
        <dbReference type="ARBA" id="ARBA00023017"/>
    </source>
</evidence>
<dbReference type="InterPro" id="IPR041658">
    <property type="entry name" value="AAA_lid_11"/>
</dbReference>
<evidence type="ECO:0000256" key="2">
    <source>
        <dbReference type="ARBA" id="ARBA00008887"/>
    </source>
</evidence>
<dbReference type="GO" id="GO:0005874">
    <property type="term" value="C:microtubule"/>
    <property type="evidence" value="ECO:0007669"/>
    <property type="project" value="UniProtKB-KW"/>
</dbReference>
<reference evidence="24 25" key="1">
    <citation type="journal article" date="2008" name="Nature">
        <title>The genome of the model beetle and pest Tribolium castaneum.</title>
        <authorList>
            <consortium name="Tribolium Genome Sequencing Consortium"/>
            <person name="Richards S."/>
            <person name="Gibbs R.A."/>
            <person name="Weinstock G.M."/>
            <person name="Brown S.J."/>
            <person name="Denell R."/>
            <person name="Beeman R.W."/>
            <person name="Gibbs R."/>
            <person name="Beeman R.W."/>
            <person name="Brown S.J."/>
            <person name="Bucher G."/>
            <person name="Friedrich M."/>
            <person name="Grimmelikhuijzen C.J."/>
            <person name="Klingler M."/>
            <person name="Lorenzen M."/>
            <person name="Richards S."/>
            <person name="Roth S."/>
            <person name="Schroder R."/>
            <person name="Tautz D."/>
            <person name="Zdobnov E.M."/>
            <person name="Muzny D."/>
            <person name="Gibbs R.A."/>
            <person name="Weinstock G.M."/>
            <person name="Attaway T."/>
            <person name="Bell S."/>
            <person name="Buhay C.J."/>
            <person name="Chandrabose M.N."/>
            <person name="Chavez D."/>
            <person name="Clerk-Blankenburg K.P."/>
            <person name="Cree A."/>
            <person name="Dao M."/>
            <person name="Davis C."/>
            <person name="Chacko J."/>
            <person name="Dinh H."/>
            <person name="Dugan-Rocha S."/>
            <person name="Fowler G."/>
            <person name="Garner T.T."/>
            <person name="Garnes J."/>
            <person name="Gnirke A."/>
            <person name="Hawes A."/>
            <person name="Hernandez J."/>
            <person name="Hines S."/>
            <person name="Holder M."/>
            <person name="Hume J."/>
            <person name="Jhangiani S.N."/>
            <person name="Joshi V."/>
            <person name="Khan Z.M."/>
            <person name="Jackson L."/>
            <person name="Kovar C."/>
            <person name="Kowis A."/>
            <person name="Lee S."/>
            <person name="Lewis L.R."/>
            <person name="Margolis J."/>
            <person name="Morgan M."/>
            <person name="Nazareth L.V."/>
            <person name="Nguyen N."/>
            <person name="Okwuonu G."/>
            <person name="Parker D."/>
            <person name="Richards S."/>
            <person name="Ruiz S.J."/>
            <person name="Santibanez J."/>
            <person name="Savard J."/>
            <person name="Scherer S.E."/>
            <person name="Schneider B."/>
            <person name="Sodergren E."/>
            <person name="Tautz D."/>
            <person name="Vattahil S."/>
            <person name="Villasana D."/>
            <person name="White C.S."/>
            <person name="Wright R."/>
            <person name="Park Y."/>
            <person name="Beeman R.W."/>
            <person name="Lord J."/>
            <person name="Oppert B."/>
            <person name="Lorenzen M."/>
            <person name="Brown S."/>
            <person name="Wang L."/>
            <person name="Savard J."/>
            <person name="Tautz D."/>
            <person name="Richards S."/>
            <person name="Weinstock G."/>
            <person name="Gibbs R.A."/>
            <person name="Liu Y."/>
            <person name="Worley K."/>
            <person name="Weinstock G."/>
            <person name="Elsik C.G."/>
            <person name="Reese J.T."/>
            <person name="Elhaik E."/>
            <person name="Landan G."/>
            <person name="Graur D."/>
            <person name="Arensburger P."/>
            <person name="Atkinson P."/>
            <person name="Beeman R.W."/>
            <person name="Beidler J."/>
            <person name="Brown S.J."/>
            <person name="Demuth J.P."/>
            <person name="Drury D.W."/>
            <person name="Du Y.Z."/>
            <person name="Fujiwara H."/>
            <person name="Lorenzen M."/>
            <person name="Maselli V."/>
            <person name="Osanai M."/>
            <person name="Park Y."/>
            <person name="Robertson H.M."/>
            <person name="Tu Z."/>
            <person name="Wang J.J."/>
            <person name="Wang S."/>
            <person name="Richards S."/>
            <person name="Song H."/>
            <person name="Zhang L."/>
            <person name="Sodergren E."/>
            <person name="Werner D."/>
            <person name="Stanke M."/>
            <person name="Morgenstern B."/>
            <person name="Solovyev V."/>
            <person name="Kosarev P."/>
            <person name="Brown G."/>
            <person name="Chen H.C."/>
            <person name="Ermolaeva O."/>
            <person name="Hlavina W."/>
            <person name="Kapustin Y."/>
            <person name="Kiryutin B."/>
            <person name="Kitts P."/>
            <person name="Maglott D."/>
            <person name="Pruitt K."/>
            <person name="Sapojnikov V."/>
            <person name="Souvorov A."/>
            <person name="Mackey A.J."/>
            <person name="Waterhouse R.M."/>
            <person name="Wyder S."/>
            <person name="Zdobnov E.M."/>
            <person name="Zdobnov E.M."/>
            <person name="Wyder S."/>
            <person name="Kriventseva E.V."/>
            <person name="Kadowaki T."/>
            <person name="Bork P."/>
            <person name="Aranda M."/>
            <person name="Bao R."/>
            <person name="Beermann A."/>
            <person name="Berns N."/>
            <person name="Bolognesi R."/>
            <person name="Bonneton F."/>
            <person name="Bopp D."/>
            <person name="Brown S.J."/>
            <person name="Bucher G."/>
            <person name="Butts T."/>
            <person name="Chaumot A."/>
            <person name="Denell R.E."/>
            <person name="Ferrier D.E."/>
            <person name="Friedrich M."/>
            <person name="Gordon C.M."/>
            <person name="Jindra M."/>
            <person name="Klingler M."/>
            <person name="Lan Q."/>
            <person name="Lattorff H.M."/>
            <person name="Laudet V."/>
            <person name="von Levetsow C."/>
            <person name="Liu Z."/>
            <person name="Lutz R."/>
            <person name="Lynch J.A."/>
            <person name="da Fonseca R.N."/>
            <person name="Posnien N."/>
            <person name="Reuter R."/>
            <person name="Roth S."/>
            <person name="Savard J."/>
            <person name="Schinko J.B."/>
            <person name="Schmitt C."/>
            <person name="Schoppmeier M."/>
            <person name="Schroder R."/>
            <person name="Shippy T.D."/>
            <person name="Simonnet F."/>
            <person name="Marques-Souza H."/>
            <person name="Tautz D."/>
            <person name="Tomoyasu Y."/>
            <person name="Trauner J."/>
            <person name="Van der Zee M."/>
            <person name="Vervoort M."/>
            <person name="Wittkopp N."/>
            <person name="Wimmer E.A."/>
            <person name="Yang X."/>
            <person name="Jones A.K."/>
            <person name="Sattelle D.B."/>
            <person name="Ebert P.R."/>
            <person name="Nelson D."/>
            <person name="Scott J.G."/>
            <person name="Beeman R.W."/>
            <person name="Muthukrishnan S."/>
            <person name="Kramer K.J."/>
            <person name="Arakane Y."/>
            <person name="Beeman R.W."/>
            <person name="Zhu Q."/>
            <person name="Hogenkamp D."/>
            <person name="Dixit R."/>
            <person name="Oppert B."/>
            <person name="Jiang H."/>
            <person name="Zou Z."/>
            <person name="Marshall J."/>
            <person name="Elpidina E."/>
            <person name="Vinokurov K."/>
            <person name="Oppert C."/>
            <person name="Zou Z."/>
            <person name="Evans J."/>
            <person name="Lu Z."/>
            <person name="Zhao P."/>
            <person name="Sumathipala N."/>
            <person name="Altincicek B."/>
            <person name="Vilcinskas A."/>
            <person name="Williams M."/>
            <person name="Hultmark D."/>
            <person name="Hetru C."/>
            <person name="Jiang H."/>
            <person name="Grimmelikhuijzen C.J."/>
            <person name="Hauser F."/>
            <person name="Cazzamali G."/>
            <person name="Williamson M."/>
            <person name="Park Y."/>
            <person name="Li B."/>
            <person name="Tanaka Y."/>
            <person name="Predel R."/>
            <person name="Neupert S."/>
            <person name="Schachtner J."/>
            <person name="Verleyen P."/>
            <person name="Raible F."/>
            <person name="Bork P."/>
            <person name="Friedrich M."/>
            <person name="Walden K.K."/>
            <person name="Robertson H.M."/>
            <person name="Angeli S."/>
            <person name="Foret S."/>
            <person name="Bucher G."/>
            <person name="Schuetz S."/>
            <person name="Maleszka R."/>
            <person name="Wimmer E.A."/>
            <person name="Beeman R.W."/>
            <person name="Lorenzen M."/>
            <person name="Tomoyasu Y."/>
            <person name="Miller S.C."/>
            <person name="Grossmann D."/>
            <person name="Bucher G."/>
        </authorList>
    </citation>
    <scope>NUCLEOTIDE SEQUENCE [LARGE SCALE GENOMIC DNA]</scope>
    <source>
        <strain evidence="24 25">Georgia GA2</strain>
    </source>
</reference>
<keyword evidence="8" id="KW-0243">Dynein</keyword>
<feature type="domain" description="Dynein heavy chain AAA module D4" evidence="19">
    <location>
        <begin position="2015"/>
        <end position="2267"/>
    </location>
</feature>
<feature type="domain" description="Dynein heavy chain AAA 5 extension" evidence="21">
    <location>
        <begin position="1512"/>
        <end position="1647"/>
    </location>
</feature>
<dbReference type="eggNOG" id="KOG3595">
    <property type="taxonomic scope" value="Eukaryota"/>
</dbReference>
<accession>D6W7K6</accession>
<dbReference type="Proteomes" id="UP000007266">
    <property type="component" value="Linkage group 1"/>
</dbReference>
<dbReference type="InterPro" id="IPR043160">
    <property type="entry name" value="Dynein_C_barrel"/>
</dbReference>
<dbReference type="Pfam" id="PF03028">
    <property type="entry name" value="Dynein_heavy"/>
    <property type="match status" value="1"/>
</dbReference>
<evidence type="ECO:0000256" key="7">
    <source>
        <dbReference type="ARBA" id="ARBA00022840"/>
    </source>
</evidence>
<evidence type="ECO:0000259" key="22">
    <source>
        <dbReference type="Pfam" id="PF18198"/>
    </source>
</evidence>